<dbReference type="PANTHER" id="PTHR19143">
    <property type="entry name" value="FIBRINOGEN/TENASCIN/ANGIOPOEITIN"/>
    <property type="match status" value="1"/>
</dbReference>
<evidence type="ECO:0000256" key="3">
    <source>
        <dbReference type="SAM" id="MobiDB-lite"/>
    </source>
</evidence>
<dbReference type="Proteomes" id="UP000271974">
    <property type="component" value="Unassembled WGS sequence"/>
</dbReference>
<feature type="region of interest" description="Disordered" evidence="3">
    <location>
        <begin position="536"/>
        <end position="557"/>
    </location>
</feature>
<feature type="domain" description="Fibrinogen C-terminal" evidence="5">
    <location>
        <begin position="396"/>
        <end position="613"/>
    </location>
</feature>
<evidence type="ECO:0000256" key="1">
    <source>
        <dbReference type="ARBA" id="ARBA00023157"/>
    </source>
</evidence>
<keyword evidence="7" id="KW-1185">Reference proteome</keyword>
<feature type="signal peptide" evidence="4">
    <location>
        <begin position="1"/>
        <end position="23"/>
    </location>
</feature>
<reference evidence="6 7" key="1">
    <citation type="submission" date="2019-01" db="EMBL/GenBank/DDBJ databases">
        <title>A draft genome assembly of the solar-powered sea slug Elysia chlorotica.</title>
        <authorList>
            <person name="Cai H."/>
            <person name="Li Q."/>
            <person name="Fang X."/>
            <person name="Li J."/>
            <person name="Curtis N.E."/>
            <person name="Altenburger A."/>
            <person name="Shibata T."/>
            <person name="Feng M."/>
            <person name="Maeda T."/>
            <person name="Schwartz J.A."/>
            <person name="Shigenobu S."/>
            <person name="Lundholm N."/>
            <person name="Nishiyama T."/>
            <person name="Yang H."/>
            <person name="Hasebe M."/>
            <person name="Li S."/>
            <person name="Pierce S.K."/>
            <person name="Wang J."/>
        </authorList>
    </citation>
    <scope>NUCLEOTIDE SEQUENCE [LARGE SCALE GENOMIC DNA]</scope>
    <source>
        <strain evidence="6">EC2010</strain>
        <tissue evidence="6">Whole organism of an adult</tissue>
    </source>
</reference>
<evidence type="ECO:0000256" key="2">
    <source>
        <dbReference type="SAM" id="Coils"/>
    </source>
</evidence>
<comment type="caution">
    <text evidence="6">The sequence shown here is derived from an EMBL/GenBank/DDBJ whole genome shotgun (WGS) entry which is preliminary data.</text>
</comment>
<dbReference type="Pfam" id="PF00147">
    <property type="entry name" value="Fibrinogen_C"/>
    <property type="match status" value="1"/>
</dbReference>
<feature type="compositionally biased region" description="Basic and acidic residues" evidence="3">
    <location>
        <begin position="548"/>
        <end position="557"/>
    </location>
</feature>
<dbReference type="InterPro" id="IPR036056">
    <property type="entry name" value="Fibrinogen-like_C"/>
</dbReference>
<gene>
    <name evidence="6" type="ORF">EGW08_004387</name>
</gene>
<keyword evidence="2" id="KW-0175">Coiled coil</keyword>
<dbReference type="PANTHER" id="PTHR19143:SF458">
    <property type="entry name" value="FIBRINOGEN C-TERMINAL DOMAIN-CONTAINING PROTEIN-RELATED"/>
    <property type="match status" value="1"/>
</dbReference>
<dbReference type="Gene3D" id="3.90.215.10">
    <property type="entry name" value="Gamma Fibrinogen, chain A, domain 1"/>
    <property type="match status" value="1"/>
</dbReference>
<dbReference type="AlphaFoldDB" id="A0A433U1Z3"/>
<dbReference type="PROSITE" id="PS51406">
    <property type="entry name" value="FIBRINOGEN_C_2"/>
    <property type="match status" value="1"/>
</dbReference>
<organism evidence="6 7">
    <name type="scientific">Elysia chlorotica</name>
    <name type="common">Eastern emerald elysia</name>
    <name type="synonym">Sea slug</name>
    <dbReference type="NCBI Taxonomy" id="188477"/>
    <lineage>
        <taxon>Eukaryota</taxon>
        <taxon>Metazoa</taxon>
        <taxon>Spiralia</taxon>
        <taxon>Lophotrochozoa</taxon>
        <taxon>Mollusca</taxon>
        <taxon>Gastropoda</taxon>
        <taxon>Heterobranchia</taxon>
        <taxon>Euthyneura</taxon>
        <taxon>Panpulmonata</taxon>
        <taxon>Sacoglossa</taxon>
        <taxon>Placobranchoidea</taxon>
        <taxon>Plakobranchidae</taxon>
        <taxon>Elysia</taxon>
    </lineage>
</organism>
<feature type="chain" id="PRO_5019506947" description="Fibrinogen C-terminal domain-containing protein" evidence="4">
    <location>
        <begin position="24"/>
        <end position="613"/>
    </location>
</feature>
<sequence length="613" mass="69023">MRISSTLASWSCFLFLLTVCCTGLELSLDLDSPSQAGSCAVLRCVEDSQATFTSSMRQYDINTSPRNISRLSVFQSYPSISGGKNSNALDLGVEIAFLTPGKNRLRQLTNGIKIDGILEDGRASLTLVLSKSIDCLAYFACQLRTVDTNGEESVSLSRVHQRRKGNKEESLMSAVSKILNIVHQLDAKVTLAGKSTEKLENNINTLKNKVETLDKNFETKTFLVSRATERMESKMEKIENKVDDLENNLTVSKLTEKLESKMDVLMNRLGNEMGTLQRVIRNGFVSFENRIKDRLQNGFEDKLDQVLLKTHEAIDSQCADVYKMFNTSFAALGRYLKQEQKEICMNLNAELQNCSRSPKNTTDAPLTTDVNQSTVDTQTAVHDLSYQVNSTAAAVIKDLFSLKQCTRGITTTLPHDPYSYHLIQPSTDSILNGPYLCDTETDGGGWIVIQRRSIGDVDFYRSWDEYKNGFGDMSSDFWLGNEQIHNITSKGSYELRVELVFEDGSTGYARYNRFSIADENSKYALTIGGYSGTARDSMARNNGQSFTTKDRDNDADDNRNCGERFKGGWWYWHCSYANINGEWRGLLGEGGMFWKTYPSFKLVYFSEMKIRLL</sequence>
<evidence type="ECO:0000313" key="7">
    <source>
        <dbReference type="Proteomes" id="UP000271974"/>
    </source>
</evidence>
<evidence type="ECO:0000256" key="4">
    <source>
        <dbReference type="SAM" id="SignalP"/>
    </source>
</evidence>
<keyword evidence="1" id="KW-1015">Disulfide bond</keyword>
<dbReference type="InterPro" id="IPR050373">
    <property type="entry name" value="Fibrinogen_C-term_domain"/>
</dbReference>
<evidence type="ECO:0000259" key="5">
    <source>
        <dbReference type="PROSITE" id="PS51406"/>
    </source>
</evidence>
<evidence type="ECO:0000313" key="6">
    <source>
        <dbReference type="EMBL" id="RUS87854.1"/>
    </source>
</evidence>
<dbReference type="SMART" id="SM00186">
    <property type="entry name" value="FBG"/>
    <property type="match status" value="1"/>
</dbReference>
<dbReference type="GO" id="GO:0005615">
    <property type="term" value="C:extracellular space"/>
    <property type="evidence" value="ECO:0007669"/>
    <property type="project" value="TreeGrafter"/>
</dbReference>
<feature type="coiled-coil region" evidence="2">
    <location>
        <begin position="196"/>
        <end position="255"/>
    </location>
</feature>
<dbReference type="PROSITE" id="PS00514">
    <property type="entry name" value="FIBRINOGEN_C_1"/>
    <property type="match status" value="1"/>
</dbReference>
<dbReference type="EMBL" id="RQTK01000099">
    <property type="protein sequence ID" value="RUS87854.1"/>
    <property type="molecule type" value="Genomic_DNA"/>
</dbReference>
<dbReference type="CDD" id="cd00087">
    <property type="entry name" value="FReD"/>
    <property type="match status" value="1"/>
</dbReference>
<dbReference type="InterPro" id="IPR014716">
    <property type="entry name" value="Fibrinogen_a/b/g_C_1"/>
</dbReference>
<accession>A0A433U1Z3</accession>
<name>A0A433U1Z3_ELYCH</name>
<dbReference type="SUPFAM" id="SSF56496">
    <property type="entry name" value="Fibrinogen C-terminal domain-like"/>
    <property type="match status" value="1"/>
</dbReference>
<protein>
    <recommendedName>
        <fullName evidence="5">Fibrinogen C-terminal domain-containing protein</fullName>
    </recommendedName>
</protein>
<proteinExistence type="predicted"/>
<dbReference type="InterPro" id="IPR020837">
    <property type="entry name" value="Fibrinogen_CS"/>
</dbReference>
<dbReference type="InterPro" id="IPR002181">
    <property type="entry name" value="Fibrinogen_a/b/g_C_dom"/>
</dbReference>
<keyword evidence="4" id="KW-0732">Signal</keyword>
<dbReference type="STRING" id="188477.A0A433U1Z3"/>